<dbReference type="GO" id="GO:0000030">
    <property type="term" value="F:mannosyltransferase activity"/>
    <property type="evidence" value="ECO:0007669"/>
    <property type="project" value="TreeGrafter"/>
</dbReference>
<evidence type="ECO:0000313" key="2">
    <source>
        <dbReference type="EMBL" id="AJR19365.1"/>
    </source>
</evidence>
<dbReference type="PATRIC" id="fig|562.8010.peg.4975"/>
<dbReference type="PANTHER" id="PTHR32385:SF15">
    <property type="entry name" value="INOSITOL PHOSPHOCERAMIDE MANNOSYLTRANSFERASE 1"/>
    <property type="match status" value="1"/>
</dbReference>
<dbReference type="EMBL" id="AB811615">
    <property type="protein sequence ID" value="BAQ00861.1"/>
    <property type="molecule type" value="Genomic_DNA"/>
</dbReference>
<protein>
    <submittedName>
        <fullName evidence="2">Glycosyltransferase sugar-binding region containing DXD motif protein</fullName>
    </submittedName>
    <submittedName>
        <fullName evidence="3">Putative glycosyltransferase</fullName>
    </submittedName>
</protein>
<dbReference type="EMBL" id="KP710589">
    <property type="protein sequence ID" value="AJR19365.1"/>
    <property type="molecule type" value="Genomic_DNA"/>
</dbReference>
<reference evidence="2" key="2">
    <citation type="submission" date="2015-01" db="EMBL/GenBank/DDBJ databases">
        <authorList>
            <person name="Xiang T."/>
            <person name="Song Y."/>
            <person name="Huang L."/>
            <person name="Wang B."/>
            <person name="Wu P."/>
        </authorList>
    </citation>
    <scope>NUCLEOTIDE SEQUENCE</scope>
    <source>
        <strain evidence="2">F 11621-41</strain>
    </source>
</reference>
<dbReference type="InterPro" id="IPR051706">
    <property type="entry name" value="Glycosyltransferase_domain"/>
</dbReference>
<dbReference type="AlphaFoldDB" id="A0A0B1G8W4"/>
<reference evidence="3" key="1">
    <citation type="journal article" date="2014" name="DNA Res.">
        <title>A complete view of the genetic diversity of the Escherichia coli O-antigen biosynthesis gene cluster.</title>
        <authorList>
            <person name="Iguchi A."/>
            <person name="Iyoda S."/>
            <person name="Kikuchi T."/>
            <person name="Ogura Y."/>
            <person name="Katsura K."/>
            <person name="Ohnishi M."/>
            <person name="Hayashi T."/>
            <person name="Thomson N.R."/>
        </authorList>
    </citation>
    <scope>NUCLEOTIDE SEQUENCE</scope>
    <source>
        <strain evidence="3">F11621-41</strain>
    </source>
</reference>
<evidence type="ECO:0000313" key="3">
    <source>
        <dbReference type="EMBL" id="BAQ00861.1"/>
    </source>
</evidence>
<dbReference type="InterPro" id="IPR007577">
    <property type="entry name" value="GlycoTrfase_DXD_sugar-bd_CS"/>
</dbReference>
<dbReference type="Pfam" id="PF04488">
    <property type="entry name" value="Gly_transf_sug"/>
    <property type="match status" value="1"/>
</dbReference>
<dbReference type="GO" id="GO:0051999">
    <property type="term" value="P:mannosyl-inositol phosphorylceramide biosynthetic process"/>
    <property type="evidence" value="ECO:0007669"/>
    <property type="project" value="TreeGrafter"/>
</dbReference>
<dbReference type="PANTHER" id="PTHR32385">
    <property type="entry name" value="MANNOSYL PHOSPHORYLINOSITOL CERAMIDE SYNTHASE"/>
    <property type="match status" value="1"/>
</dbReference>
<evidence type="ECO:0000256" key="1">
    <source>
        <dbReference type="ARBA" id="ARBA00022679"/>
    </source>
</evidence>
<keyword evidence="1 2" id="KW-0808">Transferase</keyword>
<sequence length="228" mass="27109">MIPAIIHYIWLGKSEIPKIYLDCMESWKEHAVNYDCYLWNEDSYRKEFGQNDFVEEMIQRKKFAFAADLIRCDVLYRFGGIYLDTDMELVRDISALRKNIAFIGEEDIDTPSCGILGCEPKFWLFQELKAAVIKANGMQTIPFLLKNILDLHGVKKIDSQDISTIKDITIYSDKYFYPYNPYGSAKRSQLLYRYITKDCYAIHHWAKSWKLSFLERIKRKIIMRYRKE</sequence>
<dbReference type="InterPro" id="IPR029044">
    <property type="entry name" value="Nucleotide-diphossugar_trans"/>
</dbReference>
<dbReference type="RefSeq" id="WP_032216221.1">
    <property type="nucleotide sequence ID" value="NZ_BGCT01000064.1"/>
</dbReference>
<organism evidence="2">
    <name type="scientific">Escherichia coli</name>
    <dbReference type="NCBI Taxonomy" id="562"/>
    <lineage>
        <taxon>Bacteria</taxon>
        <taxon>Pseudomonadati</taxon>
        <taxon>Pseudomonadota</taxon>
        <taxon>Gammaproteobacteria</taxon>
        <taxon>Enterobacterales</taxon>
        <taxon>Enterobacteriaceae</taxon>
        <taxon>Escherichia</taxon>
    </lineage>
</organism>
<name>A0A0B1G8W4_ECOLX</name>
<accession>A0A0B1G8W4</accession>
<proteinExistence type="predicted"/>
<dbReference type="Gene3D" id="3.90.550.20">
    <property type="match status" value="1"/>
</dbReference>
<dbReference type="GO" id="GO:0016020">
    <property type="term" value="C:membrane"/>
    <property type="evidence" value="ECO:0007669"/>
    <property type="project" value="GOC"/>
</dbReference>
<dbReference type="SUPFAM" id="SSF53448">
    <property type="entry name" value="Nucleotide-diphospho-sugar transferases"/>
    <property type="match status" value="1"/>
</dbReference>
<reference evidence="2" key="3">
    <citation type="journal article" date="2016" name="PLoS ONE">
        <title>Comparison of O-Antigen Gene Clusters of All O-Serogroups of Escherichia coli and Proposal for Adopting a New Nomenclature for O-Typing.</title>
        <authorList>
            <person name="DebRoy C."/>
            <person name="Fratamico P.M."/>
            <person name="Yan X."/>
            <person name="Baranzoni G."/>
            <person name="Liu Y."/>
            <person name="Needleman D.S."/>
            <person name="Tebbs R."/>
            <person name="O'Connell C.D."/>
            <person name="Allred A."/>
            <person name="Swimley M."/>
            <person name="Mwangi M."/>
            <person name="Kapur V."/>
            <person name="Raygoza Garay J.A."/>
            <person name="Roberts E.L."/>
            <person name="Katani R."/>
        </authorList>
    </citation>
    <scope>NUCLEOTIDE SEQUENCE</scope>
    <source>
        <strain evidence="2">F 11621-41</strain>
    </source>
</reference>